<evidence type="ECO:0000256" key="1">
    <source>
        <dbReference type="SAM" id="MobiDB-lite"/>
    </source>
</evidence>
<feature type="region of interest" description="Disordered" evidence="1">
    <location>
        <begin position="265"/>
        <end position="292"/>
    </location>
</feature>
<reference evidence="3" key="2">
    <citation type="submission" date="2020-03" db="EMBL/GenBank/DDBJ databases">
        <authorList>
            <person name="Fu F.-F."/>
            <person name="Chen J."/>
        </authorList>
    </citation>
    <scope>NUCLEOTIDE SEQUENCE</scope>
    <source>
        <strain evidence="3">Lc1</strain>
    </source>
</reference>
<dbReference type="GeneID" id="69016224"/>
<sequence>MPTSTLSQVTFVNVGPLTTTWTAPSACATITPPPYLAQSYQAAAGIPYWTEDCAALLTDDPFNECVPSATKMNEDWASRKDNPLIGNAVYYHSPGTVCPSNWTTVGVAARGDGTSYSLSGIYADPTFTLIQTDSTTTHFVTQSGVEPDIQPAANMFMSAIEPHETAVACCPSGYTARALGLGCFSYIPREWYTATTGCQLIVDNDVYTLIDNTYTYHGRTVTGRFPSIIASTATRHIETETIEPDESSSFIGIVVTPGVTLVNKAQDTGSGTGGGASTAKGQADSTGTPNAAALTKTRGSGLSGLVVMVLGVSTLAGAALMLPL</sequence>
<keyword evidence="2" id="KW-0472">Membrane</keyword>
<keyword evidence="4" id="KW-1185">Reference proteome</keyword>
<dbReference type="RefSeq" id="XP_045256284.1">
    <property type="nucleotide sequence ID" value="XM_045409039.1"/>
</dbReference>
<accession>A0A8H8WNK4</accession>
<gene>
    <name evidence="3" type="ORF">GCG54_00009090</name>
</gene>
<proteinExistence type="predicted"/>
<reference evidence="3" key="1">
    <citation type="journal article" date="2020" name="Phytopathology">
        <title>Genome sequence and comparative analysis of Colletotrichum gloeosporioides isolated from Liriodendron leaves.</title>
        <authorList>
            <person name="Fu F.F."/>
            <person name="Hao Z."/>
            <person name="Wang P."/>
            <person name="Lu Y."/>
            <person name="Xue L.J."/>
            <person name="Wei G."/>
            <person name="Tian Y."/>
            <person name="Baishi H."/>
            <person name="Xu H."/>
            <person name="Shi J."/>
            <person name="Cheng T."/>
            <person name="Wang G."/>
            <person name="Yi Y."/>
            <person name="Chen J."/>
        </authorList>
    </citation>
    <scope>NUCLEOTIDE SEQUENCE</scope>
    <source>
        <strain evidence="3">Lc1</strain>
    </source>
</reference>
<name>A0A8H8WNK4_COLGL</name>
<evidence type="ECO:0000313" key="4">
    <source>
        <dbReference type="Proteomes" id="UP000613401"/>
    </source>
</evidence>
<dbReference type="EMBL" id="WVTB01000117">
    <property type="protein sequence ID" value="KAF3797120.1"/>
    <property type="molecule type" value="Genomic_DNA"/>
</dbReference>
<comment type="caution">
    <text evidence="3">The sequence shown here is derived from an EMBL/GenBank/DDBJ whole genome shotgun (WGS) entry which is preliminary data.</text>
</comment>
<feature type="transmembrane region" description="Helical" evidence="2">
    <location>
        <begin position="302"/>
        <end position="322"/>
    </location>
</feature>
<organism evidence="3 4">
    <name type="scientific">Colletotrichum gloeosporioides</name>
    <name type="common">Anthracnose fungus</name>
    <name type="synonym">Glomerella cingulata</name>
    <dbReference type="NCBI Taxonomy" id="474922"/>
    <lineage>
        <taxon>Eukaryota</taxon>
        <taxon>Fungi</taxon>
        <taxon>Dikarya</taxon>
        <taxon>Ascomycota</taxon>
        <taxon>Pezizomycotina</taxon>
        <taxon>Sordariomycetes</taxon>
        <taxon>Hypocreomycetidae</taxon>
        <taxon>Glomerellales</taxon>
        <taxon>Glomerellaceae</taxon>
        <taxon>Colletotrichum</taxon>
        <taxon>Colletotrichum gloeosporioides species complex</taxon>
    </lineage>
</organism>
<dbReference type="Proteomes" id="UP000613401">
    <property type="component" value="Unassembled WGS sequence"/>
</dbReference>
<dbReference type="AlphaFoldDB" id="A0A8H8WNK4"/>
<evidence type="ECO:0000256" key="2">
    <source>
        <dbReference type="SAM" id="Phobius"/>
    </source>
</evidence>
<keyword evidence="2" id="KW-0812">Transmembrane</keyword>
<keyword evidence="2" id="KW-1133">Transmembrane helix</keyword>
<protein>
    <submittedName>
        <fullName evidence="3">Uncharacterized protein</fullName>
    </submittedName>
</protein>
<evidence type="ECO:0000313" key="3">
    <source>
        <dbReference type="EMBL" id="KAF3797120.1"/>
    </source>
</evidence>